<dbReference type="GeneID" id="40325734"/>
<feature type="compositionally biased region" description="Basic and acidic residues" evidence="1">
    <location>
        <begin position="2337"/>
        <end position="2350"/>
    </location>
</feature>
<comment type="caution">
    <text evidence="2">The sequence shown here is derived from an EMBL/GenBank/DDBJ whole genome shotgun (WGS) entry which is preliminary data.</text>
</comment>
<accession>A0A3R7MR86</accession>
<evidence type="ECO:0000313" key="3">
    <source>
        <dbReference type="Proteomes" id="UP000283634"/>
    </source>
</evidence>
<dbReference type="EMBL" id="MKGL01000039">
    <property type="protein sequence ID" value="RNF09962.1"/>
    <property type="molecule type" value="Genomic_DNA"/>
</dbReference>
<feature type="region of interest" description="Disordered" evidence="1">
    <location>
        <begin position="1290"/>
        <end position="1309"/>
    </location>
</feature>
<dbReference type="OMA" id="MALHHTY"/>
<name>A0A3R7MR86_TRYRA</name>
<dbReference type="VEuPathDB" id="TriTrypDB:TRSC58_05214"/>
<sequence length="3083" mass="337867">MNHAPCPVEEEWEKDELSPLLTRDHGAWGGNKLLLPHVAVRCRPLTAEEYRVCAVRGCQPQPSPPVSGSNAPPRVTYPVSFQVTLPSDAGGHVNGTGITLARYMPDGTLRMLKFPRVFDAVFLPQSVECFARLRHEWERPNAAGAAVPEQRMPCYDTLLDMSTVPGDEAAFAAQMIKNVVTQVTGGAPAWVDRNKGEAGDGDDDKAEEAALKREVEQLAYLNSLCSYHPAMEGKSAFAGDSVRPHRRRNFMLEQEDVADQPIVPLLTGGRHVTVVAFGPPQSGKSYTLFGSPQSADTASDREWGCTELPSFASTHTHGLISHVLRELLDFTQRRQKQRRKTATVDAWRKKHARQIKDDHRVQAAFVAFQDDPLTGLSPSDHVPSVFMYDLWNPSSFAALRRTVRLFGSTANLGVAGHEDGVKEKNVRGTANHSGHPDVTKCFPADEEGGAFSSLLVEGAVWMDVHAEDTMVAYQQHGLEHLTLLREKLHVLGVHAPLHVALLLRAQLIGREECNIILDEIMAGNDGPPPVYHAEGVFIELQWTPAVASGSAFRSALQVPEAAAASAFDADPPNTLSLFLKNVRRGHAKLFLIPTIRPSLLHATDTMNALKTAVACKLLCRHRQRLFVPCTLDPVEATRGELANVETALCNAKTHFSTTADADQQRLHILSSFVQQLTVTVAERHSLERQLVLSWQHADRTSREALVRAWATPSKKQWHLFALCDTRRKECSATLYAEEDVGAGLRRHPVYFLLLLPPPSTTTWCGQRFTPLAAKHGAMLEYLRDSGPAKTLFPLFFDLRKNDLGDRSPVELSLRMRFAPDTLVSPVMQEGVVQLPFPSDVIRSGEEAVRGAAVEVCVRAVGSQFFIAAYLWQSGQLRTDAVPAVYVNGGPVLWRSPKKARPFATAQPSTPLWVPLTLGARLVVGPYVFILSVRDDTMSFKAPSSAVVVVAEAEQLFRAMVALRESRCRCEALEWHQQQLGTLSGAPPLDERRELLQRRWKAVERGVVAAYHQTLQKCGVVWRHLMWGQTKDKKGGTQNKLVPSHEVLFLSQWMSAALPNNTCNARLGTLNQQLKLLLAYVSRHGAPNNAGTKRVLATAPFLSSGAYSGTSPLERRQEQEGGDGDGASLMAALYVRSWEEIAAGLAVSTHVPQHATNNVVDPLWLQMPRPVDAGLGGGGCLSAGKVFRSLKHQPSVEELRLENDSLDEYLEQQLNAKPQVCMGARATQREGTRQKVELSTQSGAARFVYPNDAETLQRLFGCRGRYARLLRPSASMPSLVAALLGWPDDGGVGGSQSKKRKKNDTPAEGTAALNAVPSPWHPTLSSYLLPQPENLTEARVLQRFIVPHIDADAARMSAGGVSLCHQRQLLLELLNFLAELEKARLWKSDGPTVPSHRLEYKHLMRGEGPSFRMTMHQRQLAVTVKQENSDAAFNAAFKQKWWGEDAAAPCQMIHNLCSVAHVHRLKHLNTGLFFGKKTTIFVPTTVVIHGHFLYYYTFAGREPHPETKAKGGCYLLGATIVGVSRSLLEKRRETGQSDAKELLMAASAGKGVSGNTGNFSSCSRAVAGVDGTSSGSELLYFIEIVPSVGRGVGKNHLFDTRENHLILGFGNKGQWKQWKTWLNTASMPVLSPRLKRYFGSERIEDAAIQMYNDLQRSRLHQKGWNIWPWRGGGYHAKDGPIPLTLIELKRVLLVTANMALHHTYTQVTDAALSSLSASLPVAVAETVVEADLLDVASVNGKDNTSPRRRRERSPFEAAQGFPASFLHQWSVHELAEHDLGLQRAVMCLFEADSRACQLLQSYSFPSSTGAAASGGGGGGGDQCHALPHSLLLGALALPTVVLPLSDVPFATQLRTAFVTHVHWSHKDKSATRAHSASAAHLRCRGRWGEEKSLFRRGSETHILPWQTQSEEAEVYDGGADPAQESAPIPFTPPFRQAKLIDVHRLHKERYTTHVWFIDHFKSTIECATSAPAEEDPHLRRRGYIRSAMYQSYELLHVARSDACPGKTKAHERKSKHSAVTLVSRPVYGVTIVFYRTQCIVYNDYFVDMRERERFMECVAALRPTVRVFAPALTAVVVSKEDVEDSTLKASSPKPHGVRRPSCLEEVSLRAVMPTSSPASAALFWSAVLQHLHEDGVMTSTTGTRQHQQWLQRQSNSHGVSWNVMVDARLANSSEYMAKRVQGLSPFASGEAVKAGEERKTTTRRLQDYQAALPCTPASGLHQEAKEGTERFTVRLEGVCGLHLSGEATVPLTVWTGTINLDGMPMENPASLREWLDTLAPHWSMDHASGGEKTTVHHVKEEGVDDNGNEKSLRGSGAERLGRKGRHQCGETSASTRANVEHGRDGACPQPDKKKLPSRMLFDIVALTAQEVSFYPTPDNYIAYAQEWFEQQSYVPIAVASLNTAVVLLVFARRHVACLCGAVRTRLIPLTFTALNGKHGAVLVSVEVGQSPVCFLAVHFPAMASHTTLSPLVLATYCAFIEEVLTLIPGGAHGSLLQLASISNAGADHSGKTTANGGAEAEGPVQELRTLRRQTSTVDGLEFYDHVFLMGHWGTPLLLDSLQPEPRRAAAAPSVGMGARRTEEGTSCGGSSSFLVEFFKRMRCALAEEGGKKHKGNGIVGKAPGKQKESHERLSRGSLPVIHELMRGHDVLTALRANALLLSRGCGVLEPLPLFTPSFSVEPGTMRYTLQFLSNAAEAEAADKDRKGKHLNETKKAVVADGVFLAYPSRVLYKQRPNRRLHHWQVTPRAYGSVPLLFPGFPRVVKLREAYAHMAPRCPQQAVKLPRKRECNALKQVENILLSAYLPVSAVFSLHVLRPSLGGVLWGREAAAQPGKTQSWWLRLRRLAMQLPEHCDTATPPTREGRHLAIVVQFVPFLASPIVIIARERAPVDGVTAVLLYRQTKSCMHPVKATPQSAPRCIIGDYAVEPPLPLTSSPPSPCPSSYPNAAVGAALKPLAGEAAGAVAEIELLPHHAVVLAHARMLISIFDCSASVEKGDKGEAHLVGSATLPIIDIILASVEQCDSRHSSGVTQRMKGGTTVVQNVELPPLELPLHRCGQRVGTLCIACSPLMCIANVPVEGDLL</sequence>
<keyword evidence="3" id="KW-1185">Reference proteome</keyword>
<dbReference type="Gene3D" id="3.60.10.10">
    <property type="entry name" value="Endonuclease/exonuclease/phosphatase"/>
    <property type="match status" value="1"/>
</dbReference>
<evidence type="ECO:0000313" key="2">
    <source>
        <dbReference type="EMBL" id="RNF09962.1"/>
    </source>
</evidence>
<dbReference type="InterPro" id="IPR036691">
    <property type="entry name" value="Endo/exonu/phosph_ase_sf"/>
</dbReference>
<gene>
    <name evidence="2" type="ORF">TraAM80_01801</name>
</gene>
<organism evidence="2 3">
    <name type="scientific">Trypanosoma rangeli</name>
    <dbReference type="NCBI Taxonomy" id="5698"/>
    <lineage>
        <taxon>Eukaryota</taxon>
        <taxon>Discoba</taxon>
        <taxon>Euglenozoa</taxon>
        <taxon>Kinetoplastea</taxon>
        <taxon>Metakinetoplastina</taxon>
        <taxon>Trypanosomatida</taxon>
        <taxon>Trypanosomatidae</taxon>
        <taxon>Trypanosoma</taxon>
        <taxon>Herpetosoma</taxon>
    </lineage>
</organism>
<dbReference type="InterPro" id="IPR036961">
    <property type="entry name" value="Kinesin_motor_dom_sf"/>
</dbReference>
<feature type="region of interest" description="Disordered" evidence="1">
    <location>
        <begin position="2613"/>
        <end position="2632"/>
    </location>
</feature>
<dbReference type="InterPro" id="IPR027417">
    <property type="entry name" value="P-loop_NTPase"/>
</dbReference>
<dbReference type="RefSeq" id="XP_029241272.1">
    <property type="nucleotide sequence ID" value="XM_029378829.1"/>
</dbReference>
<dbReference type="Proteomes" id="UP000283634">
    <property type="component" value="Unassembled WGS sequence"/>
</dbReference>
<reference evidence="2 3" key="1">
    <citation type="journal article" date="2018" name="BMC Genomics">
        <title>Genomic comparison of Trypanosoma conorhini and Trypanosoma rangeli to Trypanosoma cruzi strains of high and low virulence.</title>
        <authorList>
            <person name="Bradwell K.R."/>
            <person name="Koparde V.N."/>
            <person name="Matveyev A.V."/>
            <person name="Serrano M.G."/>
            <person name="Alves J.M."/>
            <person name="Parikh H."/>
            <person name="Huang B."/>
            <person name="Lee V."/>
            <person name="Espinosa-Alvarez O."/>
            <person name="Ortiz P.A."/>
            <person name="Costa-Martins A.G."/>
            <person name="Teixeira M.M."/>
            <person name="Buck G.A."/>
        </authorList>
    </citation>
    <scope>NUCLEOTIDE SEQUENCE [LARGE SCALE GENOMIC DNA]</scope>
    <source>
        <strain evidence="2 3">AM80</strain>
    </source>
</reference>
<feature type="region of interest" description="Disordered" evidence="1">
    <location>
        <begin position="2299"/>
        <end position="2350"/>
    </location>
</feature>
<proteinExistence type="predicted"/>
<evidence type="ECO:0000256" key="1">
    <source>
        <dbReference type="SAM" id="MobiDB-lite"/>
    </source>
</evidence>
<dbReference type="Gene3D" id="3.40.850.10">
    <property type="entry name" value="Kinesin motor domain"/>
    <property type="match status" value="1"/>
</dbReference>
<dbReference type="OrthoDB" id="246192at2759"/>
<dbReference type="SUPFAM" id="SSF52540">
    <property type="entry name" value="P-loop containing nucleoside triphosphate hydrolases"/>
    <property type="match status" value="1"/>
</dbReference>
<protein>
    <submittedName>
        <fullName evidence="2">Uncharacterized protein</fullName>
    </submittedName>
</protein>
<feature type="compositionally biased region" description="Basic and acidic residues" evidence="1">
    <location>
        <begin position="2299"/>
        <end position="2311"/>
    </location>
</feature>